<dbReference type="EMBL" id="FOBV01000002">
    <property type="protein sequence ID" value="SEM29172.1"/>
    <property type="molecule type" value="Genomic_DNA"/>
</dbReference>
<proteinExistence type="predicted"/>
<sequence length="127" mass="14832">MNKTIQKGNLILANKYLAKVEKIHANGLSVNYVRKDLELSKFILLNECEKVPISYVALEELGFKRVSTTIHNLTYIDHNQVFIIDDDMTFTLIYKEKSFHDIRSITDLQNVYFEVTGKELTLKENQY</sequence>
<protein>
    <submittedName>
        <fullName evidence="1">Uncharacterized protein</fullName>
    </submittedName>
</protein>
<dbReference type="Proteomes" id="UP000199450">
    <property type="component" value="Unassembled WGS sequence"/>
</dbReference>
<organism evidence="1 2">
    <name type="scientific">Chryseobacterium taichungense</name>
    <dbReference type="NCBI Taxonomy" id="295069"/>
    <lineage>
        <taxon>Bacteria</taxon>
        <taxon>Pseudomonadati</taxon>
        <taxon>Bacteroidota</taxon>
        <taxon>Flavobacteriia</taxon>
        <taxon>Flavobacteriales</taxon>
        <taxon>Weeksellaceae</taxon>
        <taxon>Chryseobacterium group</taxon>
        <taxon>Chryseobacterium</taxon>
    </lineage>
</organism>
<dbReference type="AlphaFoldDB" id="A0A1H7X5N3"/>
<dbReference type="RefSeq" id="WP_089998854.1">
    <property type="nucleotide sequence ID" value="NZ_FOBV01000002.1"/>
</dbReference>
<name>A0A1H7X5N3_9FLAO</name>
<reference evidence="2" key="1">
    <citation type="submission" date="2016-10" db="EMBL/GenBank/DDBJ databases">
        <authorList>
            <person name="Varghese N."/>
            <person name="Submissions S."/>
        </authorList>
    </citation>
    <scope>NUCLEOTIDE SEQUENCE [LARGE SCALE GENOMIC DNA]</scope>
    <source>
        <strain evidence="2">DSM 17453</strain>
    </source>
</reference>
<accession>A0A1H7X5N3</accession>
<evidence type="ECO:0000313" key="1">
    <source>
        <dbReference type="EMBL" id="SEM29172.1"/>
    </source>
</evidence>
<keyword evidence="2" id="KW-1185">Reference proteome</keyword>
<gene>
    <name evidence="1" type="ORF">SAMN05421856_102230</name>
</gene>
<evidence type="ECO:0000313" key="2">
    <source>
        <dbReference type="Proteomes" id="UP000199450"/>
    </source>
</evidence>